<dbReference type="AlphaFoldDB" id="I1C2D4"/>
<dbReference type="Proteomes" id="UP000009138">
    <property type="component" value="Unassembled WGS sequence"/>
</dbReference>
<evidence type="ECO:0000313" key="1">
    <source>
        <dbReference type="EMBL" id="EIE82614.1"/>
    </source>
</evidence>
<dbReference type="VEuPathDB" id="FungiDB:RO3G_07319"/>
<organism evidence="1 2">
    <name type="scientific">Rhizopus delemar (strain RA 99-880 / ATCC MYA-4621 / FGSC 9543 / NRRL 43880)</name>
    <name type="common">Mucormycosis agent</name>
    <name type="synonym">Rhizopus arrhizus var. delemar</name>
    <dbReference type="NCBI Taxonomy" id="246409"/>
    <lineage>
        <taxon>Eukaryota</taxon>
        <taxon>Fungi</taxon>
        <taxon>Fungi incertae sedis</taxon>
        <taxon>Mucoromycota</taxon>
        <taxon>Mucoromycotina</taxon>
        <taxon>Mucoromycetes</taxon>
        <taxon>Mucorales</taxon>
        <taxon>Mucorineae</taxon>
        <taxon>Rhizopodaceae</taxon>
        <taxon>Rhizopus</taxon>
    </lineage>
</organism>
<dbReference type="RefSeq" id="XP_067518010.1">
    <property type="nucleotide sequence ID" value="XM_067661909.1"/>
</dbReference>
<name>I1C2D4_RHIO9</name>
<evidence type="ECO:0000313" key="2">
    <source>
        <dbReference type="Proteomes" id="UP000009138"/>
    </source>
</evidence>
<gene>
    <name evidence="1" type="ORF">RO3G_07319</name>
</gene>
<dbReference type="InParanoid" id="I1C2D4"/>
<protein>
    <submittedName>
        <fullName evidence="1">Uncharacterized protein</fullName>
    </submittedName>
</protein>
<dbReference type="GeneID" id="93614290"/>
<proteinExistence type="predicted"/>
<dbReference type="EMBL" id="CH476736">
    <property type="protein sequence ID" value="EIE82614.1"/>
    <property type="molecule type" value="Genomic_DNA"/>
</dbReference>
<accession>I1C2D4</accession>
<sequence length="98" mass="10939">MSFEIEYKRLTVESNRRLSAIRDVSWLTMKYPKTASGSIGSCLICSFMDLADIKRNFLAQNLELDSSKNPILLVSKSASKAILVKPLMAITNTIGRNL</sequence>
<keyword evidence="2" id="KW-1185">Reference proteome</keyword>
<reference evidence="1 2" key="1">
    <citation type="journal article" date="2009" name="PLoS Genet.">
        <title>Genomic analysis of the basal lineage fungus Rhizopus oryzae reveals a whole-genome duplication.</title>
        <authorList>
            <person name="Ma L.-J."/>
            <person name="Ibrahim A.S."/>
            <person name="Skory C."/>
            <person name="Grabherr M.G."/>
            <person name="Burger G."/>
            <person name="Butler M."/>
            <person name="Elias M."/>
            <person name="Idnurm A."/>
            <person name="Lang B.F."/>
            <person name="Sone T."/>
            <person name="Abe A."/>
            <person name="Calvo S.E."/>
            <person name="Corrochano L.M."/>
            <person name="Engels R."/>
            <person name="Fu J."/>
            <person name="Hansberg W."/>
            <person name="Kim J.-M."/>
            <person name="Kodira C.D."/>
            <person name="Koehrsen M.J."/>
            <person name="Liu B."/>
            <person name="Miranda-Saavedra D."/>
            <person name="O'Leary S."/>
            <person name="Ortiz-Castellanos L."/>
            <person name="Poulter R."/>
            <person name="Rodriguez-Romero J."/>
            <person name="Ruiz-Herrera J."/>
            <person name="Shen Y.-Q."/>
            <person name="Zeng Q."/>
            <person name="Galagan J."/>
            <person name="Birren B.W."/>
            <person name="Cuomo C.A."/>
            <person name="Wickes B.L."/>
        </authorList>
    </citation>
    <scope>NUCLEOTIDE SEQUENCE [LARGE SCALE GENOMIC DNA]</scope>
    <source>
        <strain evidence="2">RA 99-880 / ATCC MYA-4621 / FGSC 9543 / NRRL 43880</strain>
    </source>
</reference>